<keyword evidence="1" id="KW-0812">Transmembrane</keyword>
<feature type="transmembrane region" description="Helical" evidence="1">
    <location>
        <begin position="153"/>
        <end position="171"/>
    </location>
</feature>
<evidence type="ECO:0000313" key="3">
    <source>
        <dbReference type="EMBL" id="QVK23850.1"/>
    </source>
</evidence>
<feature type="transmembrane region" description="Helical" evidence="1">
    <location>
        <begin position="46"/>
        <end position="66"/>
    </location>
</feature>
<evidence type="ECO:0000313" key="4">
    <source>
        <dbReference type="Proteomes" id="UP000676428"/>
    </source>
</evidence>
<dbReference type="EMBL" id="CP074572">
    <property type="protein sequence ID" value="QVK23850.1"/>
    <property type="molecule type" value="Genomic_DNA"/>
</dbReference>
<dbReference type="GO" id="GO:0008237">
    <property type="term" value="F:metallopeptidase activity"/>
    <property type="evidence" value="ECO:0007669"/>
    <property type="project" value="UniProtKB-KW"/>
</dbReference>
<feature type="transmembrane region" description="Helical" evidence="1">
    <location>
        <begin position="102"/>
        <end position="121"/>
    </location>
</feature>
<feature type="domain" description="CAAX prenyl protease 2/Lysostaphin resistance protein A-like" evidence="2">
    <location>
        <begin position="140"/>
        <end position="248"/>
    </location>
</feature>
<accession>A0ABX8DGQ5</accession>
<gene>
    <name evidence="3" type="ORF">KHX94_04035</name>
</gene>
<reference evidence="3 4" key="1">
    <citation type="journal article" date="2012" name="Int. J. Syst. Evol. Microbiol.">
        <title>Shewanella dokdonensis sp. nov., isolated from seawater.</title>
        <authorList>
            <person name="Sung H.R."/>
            <person name="Yoon J.H."/>
            <person name="Ghim S.Y."/>
        </authorList>
    </citation>
    <scope>NUCLEOTIDE SEQUENCE [LARGE SCALE GENOMIC DNA]</scope>
    <source>
        <strain evidence="3 4">DSM 23626</strain>
    </source>
</reference>
<proteinExistence type="predicted"/>
<evidence type="ECO:0000256" key="1">
    <source>
        <dbReference type="SAM" id="Phobius"/>
    </source>
</evidence>
<dbReference type="RefSeq" id="WP_213682466.1">
    <property type="nucleotide sequence ID" value="NZ_CP074572.1"/>
</dbReference>
<protein>
    <submittedName>
        <fullName evidence="3">CPBP family intramembrane metalloprotease</fullName>
    </submittedName>
</protein>
<keyword evidence="3" id="KW-0482">Metalloprotease</keyword>
<keyword evidence="1" id="KW-1133">Transmembrane helix</keyword>
<organism evidence="3 4">
    <name type="scientific">Shewanella dokdonensis</name>
    <dbReference type="NCBI Taxonomy" id="712036"/>
    <lineage>
        <taxon>Bacteria</taxon>
        <taxon>Pseudomonadati</taxon>
        <taxon>Pseudomonadota</taxon>
        <taxon>Gammaproteobacteria</taxon>
        <taxon>Alteromonadales</taxon>
        <taxon>Shewanellaceae</taxon>
        <taxon>Shewanella</taxon>
    </lineage>
</organism>
<feature type="transmembrane region" description="Helical" evidence="1">
    <location>
        <begin position="12"/>
        <end position="34"/>
    </location>
</feature>
<keyword evidence="3" id="KW-0645">Protease</keyword>
<keyword evidence="3" id="KW-0378">Hydrolase</keyword>
<sequence>MIPQYRFNWPLLWLLFLLGIIGALSLLPTINTLLSTLTLSPSIPQWALLLLSVFQTALLLFCALMLGNWCSVRVNLSAPLFTIWLAQRYISWSAVKAPLWAAIRVAILCSVLLLCLQYFAIPRLPADFVANGSKLAPPLYSRLLYGGLTEELLVRWGAMSFLLWLFYRMFCGGRATSSCVGPWLSIVVSALLFGLGHLPAALMLTSAANPFLVTYLLLGNGIFGIAAGWLFWRYGLEAAVMAHMLIHLLLYVGS</sequence>
<evidence type="ECO:0000259" key="2">
    <source>
        <dbReference type="Pfam" id="PF02517"/>
    </source>
</evidence>
<feature type="transmembrane region" description="Helical" evidence="1">
    <location>
        <begin position="211"/>
        <end position="232"/>
    </location>
</feature>
<dbReference type="Proteomes" id="UP000676428">
    <property type="component" value="Chromosome"/>
</dbReference>
<dbReference type="InterPro" id="IPR003675">
    <property type="entry name" value="Rce1/LyrA-like_dom"/>
</dbReference>
<feature type="transmembrane region" description="Helical" evidence="1">
    <location>
        <begin position="183"/>
        <end position="205"/>
    </location>
</feature>
<dbReference type="Pfam" id="PF02517">
    <property type="entry name" value="Rce1-like"/>
    <property type="match status" value="1"/>
</dbReference>
<keyword evidence="4" id="KW-1185">Reference proteome</keyword>
<name>A0ABX8DGQ5_9GAMM</name>
<keyword evidence="1" id="KW-0472">Membrane</keyword>